<dbReference type="Pfam" id="PF00106">
    <property type="entry name" value="adh_short"/>
    <property type="match status" value="1"/>
</dbReference>
<gene>
    <name evidence="4" type="ORF">JMN32_20125</name>
</gene>
<evidence type="ECO:0000313" key="5">
    <source>
        <dbReference type="Proteomes" id="UP000614216"/>
    </source>
</evidence>
<dbReference type="PANTHER" id="PTHR43115">
    <property type="entry name" value="DEHYDROGENASE/REDUCTASE SDR FAMILY MEMBER 11"/>
    <property type="match status" value="1"/>
</dbReference>
<dbReference type="SUPFAM" id="SSF51735">
    <property type="entry name" value="NAD(P)-binding Rossmann-fold domains"/>
    <property type="match status" value="1"/>
</dbReference>
<evidence type="ECO:0000313" key="4">
    <source>
        <dbReference type="EMBL" id="MBL6448630.1"/>
    </source>
</evidence>
<dbReference type="FunFam" id="3.40.50.720:FF:000084">
    <property type="entry name" value="Short-chain dehydrogenase reductase"/>
    <property type="match status" value="1"/>
</dbReference>
<proteinExistence type="inferred from homology"/>
<comment type="caution">
    <text evidence="4">The sequence shown here is derived from an EMBL/GenBank/DDBJ whole genome shotgun (WGS) entry which is preliminary data.</text>
</comment>
<dbReference type="InterPro" id="IPR002347">
    <property type="entry name" value="SDR_fam"/>
</dbReference>
<comment type="similarity">
    <text evidence="1 3">Belongs to the short-chain dehydrogenases/reductases (SDR) family.</text>
</comment>
<keyword evidence="2" id="KW-0560">Oxidoreductase</keyword>
<sequence length="230" mass="25591">MRLENKVAIVTGVSKGIGFATVKMLLNKGCKVAGWGRTAPDIADNNFYFYKTDVRDIEEVNLAYENTVKDLGEDIAILVNNAGLGYEGGIEDLDPKLWRQMFETNVDGIFYCSRLVIPKMKRNDEGHIINISSIAGNTGIPSMSAYCATKHAVTGLSHSMYKELRSFGIKVTCIYPGSVKTNFFDEIDSVEVNDSMMMPEDIASTIIHCLESQANYHHVDIEVRPLKPKK</sequence>
<dbReference type="CDD" id="cd05233">
    <property type="entry name" value="SDR_c"/>
    <property type="match status" value="1"/>
</dbReference>
<organism evidence="4 5">
    <name type="scientific">Fulvivirga marina</name>
    <dbReference type="NCBI Taxonomy" id="2494733"/>
    <lineage>
        <taxon>Bacteria</taxon>
        <taxon>Pseudomonadati</taxon>
        <taxon>Bacteroidota</taxon>
        <taxon>Cytophagia</taxon>
        <taxon>Cytophagales</taxon>
        <taxon>Fulvivirgaceae</taxon>
        <taxon>Fulvivirga</taxon>
    </lineage>
</organism>
<dbReference type="GO" id="GO:0016491">
    <property type="term" value="F:oxidoreductase activity"/>
    <property type="evidence" value="ECO:0007669"/>
    <property type="project" value="UniProtKB-KW"/>
</dbReference>
<dbReference type="RefSeq" id="WP_202858165.1">
    <property type="nucleotide sequence ID" value="NZ_JAEUGD010000064.1"/>
</dbReference>
<keyword evidence="5" id="KW-1185">Reference proteome</keyword>
<dbReference type="InterPro" id="IPR036291">
    <property type="entry name" value="NAD(P)-bd_dom_sf"/>
</dbReference>
<evidence type="ECO:0000256" key="3">
    <source>
        <dbReference type="RuleBase" id="RU000363"/>
    </source>
</evidence>
<dbReference type="AlphaFoldDB" id="A0A937FYU8"/>
<evidence type="ECO:0000256" key="2">
    <source>
        <dbReference type="ARBA" id="ARBA00023002"/>
    </source>
</evidence>
<dbReference type="PANTHER" id="PTHR43115:SF4">
    <property type="entry name" value="DEHYDROGENASE_REDUCTASE SDR FAMILY MEMBER 11"/>
    <property type="match status" value="1"/>
</dbReference>
<dbReference type="EMBL" id="JAEUGD010000064">
    <property type="protein sequence ID" value="MBL6448630.1"/>
    <property type="molecule type" value="Genomic_DNA"/>
</dbReference>
<dbReference type="Proteomes" id="UP000614216">
    <property type="component" value="Unassembled WGS sequence"/>
</dbReference>
<accession>A0A937FYU8</accession>
<dbReference type="PRINTS" id="PR00081">
    <property type="entry name" value="GDHRDH"/>
</dbReference>
<dbReference type="Gene3D" id="3.40.50.720">
    <property type="entry name" value="NAD(P)-binding Rossmann-like Domain"/>
    <property type="match status" value="1"/>
</dbReference>
<dbReference type="PRINTS" id="PR00080">
    <property type="entry name" value="SDRFAMILY"/>
</dbReference>
<reference evidence="4" key="1">
    <citation type="submission" date="2021-01" db="EMBL/GenBank/DDBJ databases">
        <title>Fulvivirga kasyanovii gen. nov., sp nov., a novel member of the phylum Bacteroidetes isolated from seawater in a mussel farm.</title>
        <authorList>
            <person name="Zhao L.-H."/>
            <person name="Wang Z.-J."/>
        </authorList>
    </citation>
    <scope>NUCLEOTIDE SEQUENCE</scope>
    <source>
        <strain evidence="4">29W222</strain>
    </source>
</reference>
<protein>
    <submittedName>
        <fullName evidence="4">SDR family oxidoreductase</fullName>
    </submittedName>
</protein>
<name>A0A937FYU8_9BACT</name>
<evidence type="ECO:0000256" key="1">
    <source>
        <dbReference type="ARBA" id="ARBA00006484"/>
    </source>
</evidence>